<feature type="domain" description="Wax synthase" evidence="9">
    <location>
        <begin position="219"/>
        <end position="321"/>
    </location>
</feature>
<evidence type="ECO:0000256" key="3">
    <source>
        <dbReference type="ARBA" id="ARBA00007282"/>
    </source>
</evidence>
<evidence type="ECO:0000313" key="10">
    <source>
        <dbReference type="EMBL" id="OZJ04283.1"/>
    </source>
</evidence>
<evidence type="ECO:0000256" key="6">
    <source>
        <dbReference type="ARBA" id="ARBA00022989"/>
    </source>
</evidence>
<feature type="transmembrane region" description="Helical" evidence="8">
    <location>
        <begin position="174"/>
        <end position="196"/>
    </location>
</feature>
<keyword evidence="4" id="KW-0808">Transferase</keyword>
<dbReference type="Proteomes" id="UP000242875">
    <property type="component" value="Unassembled WGS sequence"/>
</dbReference>
<dbReference type="Pfam" id="PF13813">
    <property type="entry name" value="MBOAT_2"/>
    <property type="match status" value="1"/>
</dbReference>
<comment type="caution">
    <text evidence="10">The sequence shown here is derived from an EMBL/GenBank/DDBJ whole genome shotgun (WGS) entry which is preliminary data.</text>
</comment>
<feature type="transmembrane region" description="Helical" evidence="8">
    <location>
        <begin position="39"/>
        <end position="58"/>
    </location>
</feature>
<dbReference type="PANTHER" id="PTHR31595:SF57">
    <property type="entry name" value="OS04G0481900 PROTEIN"/>
    <property type="match status" value="1"/>
</dbReference>
<dbReference type="InterPro" id="IPR044851">
    <property type="entry name" value="Wax_synthase"/>
</dbReference>
<feature type="transmembrane region" description="Helical" evidence="8">
    <location>
        <begin position="317"/>
        <end position="334"/>
    </location>
</feature>
<evidence type="ECO:0000256" key="1">
    <source>
        <dbReference type="ARBA" id="ARBA00004141"/>
    </source>
</evidence>
<keyword evidence="5 8" id="KW-0812">Transmembrane</keyword>
<feature type="transmembrane region" description="Helical" evidence="8">
    <location>
        <begin position="346"/>
        <end position="364"/>
    </location>
</feature>
<accession>A0A261Y119</accession>
<proteinExistence type="inferred from homology"/>
<dbReference type="OrthoDB" id="1077582at2759"/>
<evidence type="ECO:0000256" key="5">
    <source>
        <dbReference type="ARBA" id="ARBA00022692"/>
    </source>
</evidence>
<feature type="transmembrane region" description="Helical" evidence="8">
    <location>
        <begin position="6"/>
        <end position="27"/>
    </location>
</feature>
<dbReference type="EMBL" id="MVBO01000046">
    <property type="protein sequence ID" value="OZJ04283.1"/>
    <property type="molecule type" value="Genomic_DNA"/>
</dbReference>
<feature type="transmembrane region" description="Helical" evidence="8">
    <location>
        <begin position="64"/>
        <end position="84"/>
    </location>
</feature>
<keyword evidence="6 8" id="KW-1133">Transmembrane helix</keyword>
<reference evidence="10 11" key="1">
    <citation type="journal article" date="2017" name="Mycologia">
        <title>Bifiguratus adelaidae, gen. et sp. nov., a new member of Mucoromycotina in endophytic and soil-dwelling habitats.</title>
        <authorList>
            <person name="Torres-Cruz T.J."/>
            <person name="Billingsley Tobias T.L."/>
            <person name="Almatruk M."/>
            <person name="Hesse C."/>
            <person name="Kuske C.R."/>
            <person name="Desiro A."/>
            <person name="Benucci G.M."/>
            <person name="Bonito G."/>
            <person name="Stajich J.E."/>
            <person name="Dunlap C."/>
            <person name="Arnold A.E."/>
            <person name="Porras-Alfaro A."/>
        </authorList>
    </citation>
    <scope>NUCLEOTIDE SEQUENCE [LARGE SCALE GENOMIC DNA]</scope>
    <source>
        <strain evidence="10 11">AZ0501</strain>
    </source>
</reference>
<feature type="transmembrane region" description="Helical" evidence="8">
    <location>
        <begin position="138"/>
        <end position="162"/>
    </location>
</feature>
<keyword evidence="11" id="KW-1185">Reference proteome</keyword>
<gene>
    <name evidence="10" type="ORF">BZG36_02584</name>
</gene>
<keyword evidence="7 8" id="KW-0472">Membrane</keyword>
<comment type="subcellular location">
    <subcellularLocation>
        <location evidence="1">Membrane</location>
        <topology evidence="1">Multi-pass membrane protein</topology>
    </subcellularLocation>
</comment>
<dbReference type="AlphaFoldDB" id="A0A261Y119"/>
<organism evidence="10 11">
    <name type="scientific">Bifiguratus adelaidae</name>
    <dbReference type="NCBI Taxonomy" id="1938954"/>
    <lineage>
        <taxon>Eukaryota</taxon>
        <taxon>Fungi</taxon>
        <taxon>Fungi incertae sedis</taxon>
        <taxon>Mucoromycota</taxon>
        <taxon>Mucoromycotina</taxon>
        <taxon>Endogonomycetes</taxon>
        <taxon>Endogonales</taxon>
        <taxon>Endogonales incertae sedis</taxon>
        <taxon>Bifiguratus</taxon>
    </lineage>
</organism>
<comment type="similarity">
    <text evidence="3">Belongs to the wax synthase family.</text>
</comment>
<sequence length="402" mass="46229">MKWQVSFAAFSGLFFGLEAALWLLLTLRTEKVSSRTKRVIAVPLLLGVLFVPAIFSCPLRGFELTYSAFGIGSILRLVDLYWIIPRREGRQVYLSPDQLSVEAWAPLRRTKGRDGTAKSTAAEQEAEGRISASDKKSIWRLAVSVLVWYFATDVLGSWLMTFGAQEVVDLVAKYPAYFALWSLIAMAGVACVFNLYGRVSQLCYILFSLRTLHYDPDEWPLVMPHPYLATSISDFWSKRWHQIFRRTWVSFAYKPVLRSTQAFAKLYAHHIPSARHLIASMSSALASLSVFAVSGFMHEYIALVSFQREYYKPGRQMLFFVSHGLAVVFEAIVSQSFTLSFPGRKLLGWIWVMAFGYWTFPWFFQPYMRDQIWHILSHHPTVCKNFVHNLCKEGWIWCGKDM</sequence>
<dbReference type="GO" id="GO:0016020">
    <property type="term" value="C:membrane"/>
    <property type="evidence" value="ECO:0007669"/>
    <property type="project" value="UniProtKB-SubCell"/>
</dbReference>
<evidence type="ECO:0000256" key="4">
    <source>
        <dbReference type="ARBA" id="ARBA00022679"/>
    </source>
</evidence>
<comment type="pathway">
    <text evidence="2">Secondary metabolite biosynthesis.</text>
</comment>
<evidence type="ECO:0000313" key="11">
    <source>
        <dbReference type="Proteomes" id="UP000242875"/>
    </source>
</evidence>
<dbReference type="GO" id="GO:0008374">
    <property type="term" value="F:O-acyltransferase activity"/>
    <property type="evidence" value="ECO:0007669"/>
    <property type="project" value="InterPro"/>
</dbReference>
<evidence type="ECO:0000259" key="9">
    <source>
        <dbReference type="Pfam" id="PF13813"/>
    </source>
</evidence>
<dbReference type="InterPro" id="IPR032805">
    <property type="entry name" value="Wax_synthase_dom"/>
</dbReference>
<evidence type="ECO:0000256" key="8">
    <source>
        <dbReference type="SAM" id="Phobius"/>
    </source>
</evidence>
<protein>
    <recommendedName>
        <fullName evidence="9">Wax synthase domain-containing protein</fullName>
    </recommendedName>
</protein>
<evidence type="ECO:0000256" key="7">
    <source>
        <dbReference type="ARBA" id="ARBA00023136"/>
    </source>
</evidence>
<dbReference type="GO" id="GO:0006629">
    <property type="term" value="P:lipid metabolic process"/>
    <property type="evidence" value="ECO:0007669"/>
    <property type="project" value="InterPro"/>
</dbReference>
<name>A0A261Y119_9FUNG</name>
<dbReference type="PANTHER" id="PTHR31595">
    <property type="entry name" value="LONG-CHAIN-ALCOHOL O-FATTY-ACYLTRANSFERASE 3-RELATED"/>
    <property type="match status" value="1"/>
</dbReference>
<evidence type="ECO:0000256" key="2">
    <source>
        <dbReference type="ARBA" id="ARBA00005179"/>
    </source>
</evidence>